<evidence type="ECO:0000313" key="4">
    <source>
        <dbReference type="EMBL" id="BAF54514.1"/>
    </source>
</evidence>
<dbReference type="RefSeq" id="WP_011897238.1">
    <property type="nucleotide sequence ID" value="NC_009342.1"/>
</dbReference>
<dbReference type="GO" id="GO:0055085">
    <property type="term" value="P:transmembrane transport"/>
    <property type="evidence" value="ECO:0007669"/>
    <property type="project" value="InterPro"/>
</dbReference>
<evidence type="ECO:0000256" key="1">
    <source>
        <dbReference type="ARBA" id="ARBA00007162"/>
    </source>
</evidence>
<dbReference type="KEGG" id="cgt:cgR_1522"/>
<dbReference type="Proteomes" id="UP000006698">
    <property type="component" value="Chromosome"/>
</dbReference>
<gene>
    <name evidence="4" type="ordered locus">cgR_1522</name>
</gene>
<accession>A0AB72VB00</accession>
<evidence type="ECO:0000256" key="2">
    <source>
        <dbReference type="ARBA" id="ARBA00022729"/>
    </source>
</evidence>
<evidence type="ECO:0008006" key="5">
    <source>
        <dbReference type="Google" id="ProtNLM"/>
    </source>
</evidence>
<dbReference type="Gene3D" id="3.40.190.10">
    <property type="entry name" value="Periplasmic binding protein-like II"/>
    <property type="match status" value="2"/>
</dbReference>
<dbReference type="EMBL" id="AP009044">
    <property type="protein sequence ID" value="BAF54514.1"/>
    <property type="molecule type" value="Genomic_DNA"/>
</dbReference>
<dbReference type="SUPFAM" id="SSF53850">
    <property type="entry name" value="Periplasmic binding protein-like II"/>
    <property type="match status" value="1"/>
</dbReference>
<name>A0AB72VB00_CORGB</name>
<sequence>MFKLSKPSKSMRVAVSTLAISTLALVGCSSSDESSSSSSASSSSDDAASQWPESITLSLVPSTEGEDLAEALAPLTDYLSENLGIEVNGVVASDYAATVEALGADQAQVIITDAGSLYNAIEQYDAQLILRDVRFGATSYSAVAYTNNPDKYCTDAPVAASYAASDVDMLYCNGIETEGQAATGEGPAALDALEKIESGDKVALQAATSPAGYQYPIVAMQDLGMDTDSAFLQVPVEGNNNAVLSVLNGDAEVSFGFWDARSTVLSEAPNAAEDVVAFAYTEMIPNGGVAASKSLPSDLVEKLTELMDDYADSSEEAKDVMFDMVGLSDWTADTTQDEITRYGEILKKFSN</sequence>
<dbReference type="PANTHER" id="PTHR35841">
    <property type="entry name" value="PHOSPHONATES-BINDING PERIPLASMIC PROTEIN"/>
    <property type="match status" value="1"/>
</dbReference>
<reference evidence="4" key="1">
    <citation type="journal article" date="2007" name="Microbiology">
        <title>Comparative analysis of the Corynebacterium glutamicum group and complete genome sequence of strain R.</title>
        <authorList>
            <person name="Yukawa H."/>
            <person name="Omumasaba C.A."/>
            <person name="Nonaka H."/>
            <person name="Kos P."/>
            <person name="Okai N."/>
            <person name="Suzuki N."/>
            <person name="Suda M."/>
            <person name="Tsuge Y."/>
            <person name="Watanabe J."/>
            <person name="Ikeda Y."/>
            <person name="Vertes A.A."/>
            <person name="Inui M."/>
        </authorList>
    </citation>
    <scope>NUCLEOTIDE SEQUENCE</scope>
    <source>
        <strain evidence="4">R</strain>
    </source>
</reference>
<dbReference type="Pfam" id="PF12974">
    <property type="entry name" value="Phosphonate-bd"/>
    <property type="match status" value="1"/>
</dbReference>
<keyword evidence="2 3" id="KW-0732">Signal</keyword>
<organism evidence="4">
    <name type="scientific">Corynebacterium glutamicum (strain R)</name>
    <dbReference type="NCBI Taxonomy" id="340322"/>
    <lineage>
        <taxon>Bacteria</taxon>
        <taxon>Bacillati</taxon>
        <taxon>Actinomycetota</taxon>
        <taxon>Actinomycetes</taxon>
        <taxon>Mycobacteriales</taxon>
        <taxon>Corynebacteriaceae</taxon>
        <taxon>Corynebacterium</taxon>
    </lineage>
</organism>
<dbReference type="PANTHER" id="PTHR35841:SF1">
    <property type="entry name" value="PHOSPHONATES-BINDING PERIPLASMIC PROTEIN"/>
    <property type="match status" value="1"/>
</dbReference>
<dbReference type="PROSITE" id="PS51257">
    <property type="entry name" value="PROKAR_LIPOPROTEIN"/>
    <property type="match status" value="1"/>
</dbReference>
<feature type="chain" id="PRO_5044506379" description="ABC transporter substrate-binding protein" evidence="3">
    <location>
        <begin position="25"/>
        <end position="351"/>
    </location>
</feature>
<evidence type="ECO:0000256" key="3">
    <source>
        <dbReference type="SAM" id="SignalP"/>
    </source>
</evidence>
<dbReference type="AlphaFoldDB" id="A0AB72VB00"/>
<feature type="signal peptide" evidence="3">
    <location>
        <begin position="1"/>
        <end position="24"/>
    </location>
</feature>
<comment type="similarity">
    <text evidence="1">Belongs to the phosphate/phosphite/phosphonate binding protein family.</text>
</comment>
<dbReference type="NCBIfam" id="TIGR01098">
    <property type="entry name" value="3A0109s03R"/>
    <property type="match status" value="1"/>
</dbReference>
<protein>
    <recommendedName>
        <fullName evidence="5">ABC transporter substrate-binding protein</fullName>
    </recommendedName>
</protein>
<dbReference type="InterPro" id="IPR005770">
    <property type="entry name" value="PhnD"/>
</dbReference>
<proteinExistence type="inferred from homology"/>
<dbReference type="GO" id="GO:0043190">
    <property type="term" value="C:ATP-binding cassette (ABC) transporter complex"/>
    <property type="evidence" value="ECO:0007669"/>
    <property type="project" value="InterPro"/>
</dbReference>